<dbReference type="OrthoDB" id="5410741at2759"/>
<reference evidence="1" key="1">
    <citation type="submission" date="2020-01" db="EMBL/GenBank/DDBJ databases">
        <authorList>
            <consortium name="DOE Joint Genome Institute"/>
            <person name="Haridas S."/>
            <person name="Albert R."/>
            <person name="Binder M."/>
            <person name="Bloem J."/>
            <person name="Labutti K."/>
            <person name="Salamov A."/>
            <person name="Andreopoulos B."/>
            <person name="Baker S.E."/>
            <person name="Barry K."/>
            <person name="Bills G."/>
            <person name="Bluhm B.H."/>
            <person name="Cannon C."/>
            <person name="Castanera R."/>
            <person name="Culley D.E."/>
            <person name="Daum C."/>
            <person name="Ezra D."/>
            <person name="Gonzalez J.B."/>
            <person name="Henrissat B."/>
            <person name="Kuo A."/>
            <person name="Liang C."/>
            <person name="Lipzen A."/>
            <person name="Lutzoni F."/>
            <person name="Magnuson J."/>
            <person name="Mondo S."/>
            <person name="Nolan M."/>
            <person name="Ohm R."/>
            <person name="Pangilinan J."/>
            <person name="Park H.-J."/>
            <person name="Ramirez L."/>
            <person name="Alfaro M."/>
            <person name="Sun H."/>
            <person name="Tritt A."/>
            <person name="Yoshinaga Y."/>
            <person name="Zwiers L.-H."/>
            <person name="Turgeon B.G."/>
            <person name="Goodwin S.B."/>
            <person name="Spatafora J.W."/>
            <person name="Crous P.W."/>
            <person name="Grigoriev I.V."/>
        </authorList>
    </citation>
    <scope>NUCLEOTIDE SEQUENCE</scope>
    <source>
        <strain evidence="1">P77</strain>
    </source>
</reference>
<dbReference type="EMBL" id="ML975391">
    <property type="protein sequence ID" value="KAF1830565.1"/>
    <property type="molecule type" value="Genomic_DNA"/>
</dbReference>
<dbReference type="InterPro" id="IPR036397">
    <property type="entry name" value="RNaseH_sf"/>
</dbReference>
<sequence>YSPDLNPIEHLWHALKRRMYRLYPQYNNWSAAAEEWDGFCEALKECWRGIPAKLIKRLIMSMPQRLHAVRRARGWQTKY</sequence>
<protein>
    <recommendedName>
        <fullName evidence="3">Tc1-like transposase DDE domain-containing protein</fullName>
    </recommendedName>
</protein>
<dbReference type="GO" id="GO:0003676">
    <property type="term" value="F:nucleic acid binding"/>
    <property type="evidence" value="ECO:0007669"/>
    <property type="project" value="InterPro"/>
</dbReference>
<gene>
    <name evidence="1" type="ORF">BDW02DRAFT_507249</name>
</gene>
<dbReference type="AlphaFoldDB" id="A0A6A5JZD2"/>
<evidence type="ECO:0000313" key="1">
    <source>
        <dbReference type="EMBL" id="KAF1830565.1"/>
    </source>
</evidence>
<name>A0A6A5JZD2_9PLEO</name>
<dbReference type="Proteomes" id="UP000800040">
    <property type="component" value="Unassembled WGS sequence"/>
</dbReference>
<accession>A0A6A5JZD2</accession>
<evidence type="ECO:0008006" key="3">
    <source>
        <dbReference type="Google" id="ProtNLM"/>
    </source>
</evidence>
<organism evidence="1 2">
    <name type="scientific">Decorospora gaudefroyi</name>
    <dbReference type="NCBI Taxonomy" id="184978"/>
    <lineage>
        <taxon>Eukaryota</taxon>
        <taxon>Fungi</taxon>
        <taxon>Dikarya</taxon>
        <taxon>Ascomycota</taxon>
        <taxon>Pezizomycotina</taxon>
        <taxon>Dothideomycetes</taxon>
        <taxon>Pleosporomycetidae</taxon>
        <taxon>Pleosporales</taxon>
        <taxon>Pleosporineae</taxon>
        <taxon>Pleosporaceae</taxon>
        <taxon>Decorospora</taxon>
    </lineage>
</organism>
<keyword evidence="2" id="KW-1185">Reference proteome</keyword>
<proteinExistence type="predicted"/>
<feature type="non-terminal residue" evidence="1">
    <location>
        <position position="1"/>
    </location>
</feature>
<evidence type="ECO:0000313" key="2">
    <source>
        <dbReference type="Proteomes" id="UP000800040"/>
    </source>
</evidence>
<dbReference type="Gene3D" id="3.30.420.10">
    <property type="entry name" value="Ribonuclease H-like superfamily/Ribonuclease H"/>
    <property type="match status" value="1"/>
</dbReference>